<evidence type="ECO:0000256" key="1">
    <source>
        <dbReference type="SAM" id="MobiDB-lite"/>
    </source>
</evidence>
<sequence>MLVFTSGSSVSPGRWDDGPRRRGPSAAPDRRSGAVSDAPFTSGVTGVSVVEGGEQDVDDGAPDLVVLHWEGLDPQLVPRPVKQ</sequence>
<reference evidence="2 3" key="1">
    <citation type="journal article" date="2019" name="Int. J. Syst. Evol. Microbiol.">
        <title>The Global Catalogue of Microorganisms (GCM) 10K type strain sequencing project: providing services to taxonomists for standard genome sequencing and annotation.</title>
        <authorList>
            <consortium name="The Broad Institute Genomics Platform"/>
            <consortium name="The Broad Institute Genome Sequencing Center for Infectious Disease"/>
            <person name="Wu L."/>
            <person name="Ma J."/>
        </authorList>
    </citation>
    <scope>NUCLEOTIDE SEQUENCE [LARGE SCALE GENOMIC DNA]</scope>
    <source>
        <strain evidence="2 3">JCM 16009</strain>
    </source>
</reference>
<feature type="compositionally biased region" description="Polar residues" evidence="1">
    <location>
        <begin position="1"/>
        <end position="11"/>
    </location>
</feature>
<proteinExistence type="predicted"/>
<dbReference type="Proteomes" id="UP001500449">
    <property type="component" value="Unassembled WGS sequence"/>
</dbReference>
<evidence type="ECO:0000313" key="3">
    <source>
        <dbReference type="Proteomes" id="UP001500449"/>
    </source>
</evidence>
<comment type="caution">
    <text evidence="2">The sequence shown here is derived from an EMBL/GenBank/DDBJ whole genome shotgun (WGS) entry which is preliminary data.</text>
</comment>
<evidence type="ECO:0000313" key="2">
    <source>
        <dbReference type="EMBL" id="GAA1844122.1"/>
    </source>
</evidence>
<accession>A0ABN2N1K0</accession>
<name>A0ABN2N1K0_9PSEU</name>
<dbReference type="EMBL" id="BAAAQK010000005">
    <property type="protein sequence ID" value="GAA1844122.1"/>
    <property type="molecule type" value="Genomic_DNA"/>
</dbReference>
<gene>
    <name evidence="2" type="ORF">GCM10009836_24400</name>
</gene>
<organism evidence="2 3">
    <name type="scientific">Pseudonocardia ailaonensis</name>
    <dbReference type="NCBI Taxonomy" id="367279"/>
    <lineage>
        <taxon>Bacteria</taxon>
        <taxon>Bacillati</taxon>
        <taxon>Actinomycetota</taxon>
        <taxon>Actinomycetes</taxon>
        <taxon>Pseudonocardiales</taxon>
        <taxon>Pseudonocardiaceae</taxon>
        <taxon>Pseudonocardia</taxon>
    </lineage>
</organism>
<protein>
    <submittedName>
        <fullName evidence="2">Uncharacterized protein</fullName>
    </submittedName>
</protein>
<keyword evidence="3" id="KW-1185">Reference proteome</keyword>
<feature type="region of interest" description="Disordered" evidence="1">
    <location>
        <begin position="1"/>
        <end position="46"/>
    </location>
</feature>